<dbReference type="Gene3D" id="3.60.10.10">
    <property type="entry name" value="Endonuclease/exonuclease/phosphatase"/>
    <property type="match status" value="1"/>
</dbReference>
<proteinExistence type="predicted"/>
<dbReference type="SUPFAM" id="SSF56219">
    <property type="entry name" value="DNase I-like"/>
    <property type="match status" value="1"/>
</dbReference>
<accession>A0AAU7AZC3</accession>
<dbReference type="Pfam" id="PF03372">
    <property type="entry name" value="Exo_endo_phos"/>
    <property type="match status" value="1"/>
</dbReference>
<evidence type="ECO:0000313" key="2">
    <source>
        <dbReference type="EMBL" id="XAY06826.1"/>
    </source>
</evidence>
<dbReference type="EMBL" id="CP114014">
    <property type="protein sequence ID" value="XAY06826.1"/>
    <property type="molecule type" value="Genomic_DNA"/>
</dbReference>
<dbReference type="KEGG" id="parq:DSM112329_03704"/>
<gene>
    <name evidence="2" type="ORF">DSM112329_03704</name>
</gene>
<evidence type="ECO:0000259" key="1">
    <source>
        <dbReference type="Pfam" id="PF03372"/>
    </source>
</evidence>
<dbReference type="GO" id="GO:0003824">
    <property type="term" value="F:catalytic activity"/>
    <property type="evidence" value="ECO:0007669"/>
    <property type="project" value="InterPro"/>
</dbReference>
<reference evidence="2" key="1">
    <citation type="submission" date="2022-12" db="EMBL/GenBank/DDBJ databases">
        <title>Paraconexibacter alkalitolerans sp. nov. and Baekduia alba sp. nov., isolated from soil and emended description of the genera Paraconexibacter (Chun et al., 2020) and Baekduia (An et al., 2020).</title>
        <authorList>
            <person name="Vieira S."/>
            <person name="Huber K.J."/>
            <person name="Geppert A."/>
            <person name="Wolf J."/>
            <person name="Neumann-Schaal M."/>
            <person name="Muesken M."/>
            <person name="Overmann J."/>
        </authorList>
    </citation>
    <scope>NUCLEOTIDE SEQUENCE</scope>
    <source>
        <strain evidence="2">AEG42_29</strain>
    </source>
</reference>
<dbReference type="AlphaFoldDB" id="A0AAU7AZC3"/>
<name>A0AAU7AZC3_9ACTN</name>
<dbReference type="InterPro" id="IPR005135">
    <property type="entry name" value="Endo/exonuclease/phosphatase"/>
</dbReference>
<protein>
    <recommendedName>
        <fullName evidence="1">Endonuclease/exonuclease/phosphatase domain-containing protein</fullName>
    </recommendedName>
</protein>
<dbReference type="RefSeq" id="WP_354698041.1">
    <property type="nucleotide sequence ID" value="NZ_CP114014.1"/>
</dbReference>
<sequence>MLSVLTWNVQGRVRTVPEQAAALSAWPADVVVLQEVRSTSAAAWTEALTALGHVDILLSLPAGRPGADPARRLGVLVAGAHPLRRLPAPDLPWAERYLAAEVATPDGPLVVHGLHVPTSARADAVKVRTLEAVRDHVAGDDGVPVVVCGDLNTPQYESREGEVRSFARTRTGRLREGFDERHDRAELGLVPGLADHGFVDAFRAVHGYDARDRSWIYPGRSHGYRLDHLFVRGARPVDARYVHALREDGLSDHSALLAVLELGRWRGRVRGPAGTVATTTLPSARR</sequence>
<dbReference type="InterPro" id="IPR036691">
    <property type="entry name" value="Endo/exonu/phosph_ase_sf"/>
</dbReference>
<organism evidence="2">
    <name type="scientific">Paraconexibacter sp. AEG42_29</name>
    <dbReference type="NCBI Taxonomy" id="2997339"/>
    <lineage>
        <taxon>Bacteria</taxon>
        <taxon>Bacillati</taxon>
        <taxon>Actinomycetota</taxon>
        <taxon>Thermoleophilia</taxon>
        <taxon>Solirubrobacterales</taxon>
        <taxon>Paraconexibacteraceae</taxon>
        <taxon>Paraconexibacter</taxon>
    </lineage>
</organism>
<feature type="domain" description="Endonuclease/exonuclease/phosphatase" evidence="1">
    <location>
        <begin position="5"/>
        <end position="253"/>
    </location>
</feature>